<keyword evidence="1" id="KW-0472">Membrane</keyword>
<sequence>MTDNPYQPPAVQEVVAPAAPLSGAEAIRSQHLKHEAWLKAVGFFYLLSAILVALSVVALVAIYGGVRTRSESGFGNWDGTFMGTLIAIGIAQFISGRGLRKLRPRAKIPAALVAGFSLFNIPVGTVIGGSVLYLLFCAKGRTVLSPAYAEIIARTPHLRYRAPRWIWIALILIVVVLFWVALFSPAIR</sequence>
<dbReference type="Proteomes" id="UP001320876">
    <property type="component" value="Unassembled WGS sequence"/>
</dbReference>
<feature type="transmembrane region" description="Helical" evidence="1">
    <location>
        <begin position="165"/>
        <end position="187"/>
    </location>
</feature>
<keyword evidence="3" id="KW-1185">Reference proteome</keyword>
<evidence type="ECO:0000256" key="1">
    <source>
        <dbReference type="SAM" id="Phobius"/>
    </source>
</evidence>
<name>A0ABT3GI87_9BACT</name>
<feature type="transmembrane region" description="Helical" evidence="1">
    <location>
        <begin position="43"/>
        <end position="66"/>
    </location>
</feature>
<gene>
    <name evidence="2" type="ORF">OKA05_11695</name>
</gene>
<feature type="transmembrane region" description="Helical" evidence="1">
    <location>
        <begin position="81"/>
        <end position="99"/>
    </location>
</feature>
<protein>
    <recommendedName>
        <fullName evidence="4">Tripartite tricarboxylate transporter TctB family protein</fullName>
    </recommendedName>
</protein>
<organism evidence="2 3">
    <name type="scientific">Luteolibacter arcticus</name>
    <dbReference type="NCBI Taxonomy" id="1581411"/>
    <lineage>
        <taxon>Bacteria</taxon>
        <taxon>Pseudomonadati</taxon>
        <taxon>Verrucomicrobiota</taxon>
        <taxon>Verrucomicrobiia</taxon>
        <taxon>Verrucomicrobiales</taxon>
        <taxon>Verrucomicrobiaceae</taxon>
        <taxon>Luteolibacter</taxon>
    </lineage>
</organism>
<keyword evidence="1" id="KW-1133">Transmembrane helix</keyword>
<evidence type="ECO:0000313" key="3">
    <source>
        <dbReference type="Proteomes" id="UP001320876"/>
    </source>
</evidence>
<dbReference type="EMBL" id="JAPDDT010000004">
    <property type="protein sequence ID" value="MCW1923218.1"/>
    <property type="molecule type" value="Genomic_DNA"/>
</dbReference>
<comment type="caution">
    <text evidence="2">The sequence shown here is derived from an EMBL/GenBank/DDBJ whole genome shotgun (WGS) entry which is preliminary data.</text>
</comment>
<evidence type="ECO:0008006" key="4">
    <source>
        <dbReference type="Google" id="ProtNLM"/>
    </source>
</evidence>
<keyword evidence="1" id="KW-0812">Transmembrane</keyword>
<accession>A0ABT3GI87</accession>
<feature type="transmembrane region" description="Helical" evidence="1">
    <location>
        <begin position="111"/>
        <end position="136"/>
    </location>
</feature>
<reference evidence="2 3" key="1">
    <citation type="submission" date="2022-10" db="EMBL/GenBank/DDBJ databases">
        <title>Luteolibacter arcticus strain CCTCC AB 2014275, whole genome shotgun sequencing project.</title>
        <authorList>
            <person name="Zhao G."/>
            <person name="Shen L."/>
        </authorList>
    </citation>
    <scope>NUCLEOTIDE SEQUENCE [LARGE SCALE GENOMIC DNA]</scope>
    <source>
        <strain evidence="2 3">CCTCC AB 2014275</strain>
    </source>
</reference>
<proteinExistence type="predicted"/>
<evidence type="ECO:0000313" key="2">
    <source>
        <dbReference type="EMBL" id="MCW1923218.1"/>
    </source>
</evidence>
<dbReference type="RefSeq" id="WP_264487323.1">
    <property type="nucleotide sequence ID" value="NZ_JAPDDT010000004.1"/>
</dbReference>